<proteinExistence type="predicted"/>
<dbReference type="Gene3D" id="3.30.360.10">
    <property type="entry name" value="Dihydrodipicolinate Reductase, domain 2"/>
    <property type="match status" value="1"/>
</dbReference>
<dbReference type="InterPro" id="IPR000683">
    <property type="entry name" value="Gfo/Idh/MocA-like_OxRdtase_N"/>
</dbReference>
<dbReference type="RefSeq" id="WP_343846504.1">
    <property type="nucleotide sequence ID" value="NZ_BAAAEI010000021.1"/>
</dbReference>
<keyword evidence="1" id="KW-0732">Signal</keyword>
<dbReference type="EMBL" id="BAAAEI010000021">
    <property type="protein sequence ID" value="GAA0366791.1"/>
    <property type="molecule type" value="Genomic_DNA"/>
</dbReference>
<evidence type="ECO:0000259" key="2">
    <source>
        <dbReference type="Pfam" id="PF01408"/>
    </source>
</evidence>
<organism evidence="3 4">
    <name type="scientific">Bowmanella denitrificans</name>
    <dbReference type="NCBI Taxonomy" id="366582"/>
    <lineage>
        <taxon>Bacteria</taxon>
        <taxon>Pseudomonadati</taxon>
        <taxon>Pseudomonadota</taxon>
        <taxon>Gammaproteobacteria</taxon>
        <taxon>Alteromonadales</taxon>
        <taxon>Alteromonadaceae</taxon>
        <taxon>Bowmanella</taxon>
    </lineage>
</organism>
<feature type="domain" description="Gfo/Idh/MocA-like oxidoreductase N-terminal" evidence="2">
    <location>
        <begin position="4"/>
        <end position="120"/>
    </location>
</feature>
<dbReference type="Proteomes" id="UP001501757">
    <property type="component" value="Unassembled WGS sequence"/>
</dbReference>
<reference evidence="4" key="1">
    <citation type="journal article" date="2019" name="Int. J. Syst. Evol. Microbiol.">
        <title>The Global Catalogue of Microorganisms (GCM) 10K type strain sequencing project: providing services to taxonomists for standard genome sequencing and annotation.</title>
        <authorList>
            <consortium name="The Broad Institute Genomics Platform"/>
            <consortium name="The Broad Institute Genome Sequencing Center for Infectious Disease"/>
            <person name="Wu L."/>
            <person name="Ma J."/>
        </authorList>
    </citation>
    <scope>NUCLEOTIDE SEQUENCE [LARGE SCALE GENOMIC DNA]</scope>
    <source>
        <strain evidence="4">JCM 13378</strain>
    </source>
</reference>
<evidence type="ECO:0000313" key="4">
    <source>
        <dbReference type="Proteomes" id="UP001501757"/>
    </source>
</evidence>
<name>A0ABP3HFB5_9ALTE</name>
<evidence type="ECO:0000256" key="1">
    <source>
        <dbReference type="ARBA" id="ARBA00022729"/>
    </source>
</evidence>
<protein>
    <recommendedName>
        <fullName evidence="2">Gfo/Idh/MocA-like oxidoreductase N-terminal domain-containing protein</fullName>
    </recommendedName>
</protein>
<evidence type="ECO:0000313" key="3">
    <source>
        <dbReference type="EMBL" id="GAA0366791.1"/>
    </source>
</evidence>
<sequence>MLWLIGAGPMAVEYGRVLNALGRSFICITRSERSARAFAKQIQAPIYSGGLKAFLAKQPEMPEKVIVATGIEVLADCTLALIAYGVKQLLVEKPAGVDLATIEGLEHAAAGHCAQVFVAYNRRFYESVLYAEKLLNEDGGIKSLVYELTEWSHLIADHPFDNKVKHNWFLANTSHVVDLAFYFGGRPTSWSSFTAGAVDWHHRSANFAGAGLTQKGALFSYHGNWQAPGRWSLELLTQKRRLIFRPMEQLQVQLLGSVEITPVEMTYAYDQQFKPGVYLQTANFLEGQFARHCGLAEHVINARLYCKMADYEQ</sequence>
<dbReference type="PANTHER" id="PTHR43377">
    <property type="entry name" value="BILIVERDIN REDUCTASE A"/>
    <property type="match status" value="1"/>
</dbReference>
<dbReference type="Pfam" id="PF01408">
    <property type="entry name" value="GFO_IDH_MocA"/>
    <property type="match status" value="1"/>
</dbReference>
<dbReference type="PANTHER" id="PTHR43377:SF1">
    <property type="entry name" value="BILIVERDIN REDUCTASE A"/>
    <property type="match status" value="1"/>
</dbReference>
<dbReference type="Gene3D" id="3.40.50.720">
    <property type="entry name" value="NAD(P)-binding Rossmann-like Domain"/>
    <property type="match status" value="1"/>
</dbReference>
<dbReference type="SUPFAM" id="SSF51735">
    <property type="entry name" value="NAD(P)-binding Rossmann-fold domains"/>
    <property type="match status" value="1"/>
</dbReference>
<comment type="caution">
    <text evidence="3">The sequence shown here is derived from an EMBL/GenBank/DDBJ whole genome shotgun (WGS) entry which is preliminary data.</text>
</comment>
<gene>
    <name evidence="3" type="ORF">GCM10009092_33920</name>
</gene>
<dbReference type="InterPro" id="IPR036291">
    <property type="entry name" value="NAD(P)-bd_dom_sf"/>
</dbReference>
<keyword evidence="4" id="KW-1185">Reference proteome</keyword>
<dbReference type="InterPro" id="IPR051450">
    <property type="entry name" value="Gfo/Idh/MocA_Oxidoreductases"/>
</dbReference>
<accession>A0ABP3HFB5</accession>